<gene>
    <name evidence="1" type="ORF">RDB_LOCUS59377</name>
</gene>
<accession>A0A8H3BE17</accession>
<dbReference type="Gene3D" id="1.20.1280.50">
    <property type="match status" value="1"/>
</dbReference>
<evidence type="ECO:0000313" key="1">
    <source>
        <dbReference type="EMBL" id="CAE6454856.1"/>
    </source>
</evidence>
<sequence length="457" mass="52176">MVPISRLSTDILVHIFQELVDMEHRVPASSLSGKGIPKYPTILAHVCAEWRQIVCQTPSLWSRIRFTSDVRTNKQFLAYMDFHSIRAEQALMDVYISDLSFIRLDGSHNSITLDPFIGRIRSLEFQLGSRGISLATSKIKVCYLIARYLGANHSILRRFVLNMNVWPMPQLQFMECASKLTHHNSLAIDLPYDQLEDALYSITDLWLTGLYFNWESKAYHGLTKLRLDICDSSSSSIPESKLINILVNSPQLRHLNIDLDITQKSILPPITHLPELEVLVGDVSLPKLIWPGTKELSLTIIGQPKRDSGALYDSRVHDFFTRANMNTFFSDIFLHDAAELCHLLHIAPHIRVLALTKFTLSGTLPKTDIYPSLDVFYLLGDCEIDYYLLQRMVETWKIKKLVFSRQNRIVRDSSTRLIDSAEELEEVLSGLNVLFEFVLDIPGGFSLLDMFMGPTFN</sequence>
<dbReference type="Proteomes" id="UP000663861">
    <property type="component" value="Unassembled WGS sequence"/>
</dbReference>
<comment type="caution">
    <text evidence="1">The sequence shown here is derived from an EMBL/GenBank/DDBJ whole genome shotgun (WGS) entry which is preliminary data.</text>
</comment>
<reference evidence="1" key="1">
    <citation type="submission" date="2021-01" db="EMBL/GenBank/DDBJ databases">
        <authorList>
            <person name="Kaushik A."/>
        </authorList>
    </citation>
    <scope>NUCLEOTIDE SEQUENCE</scope>
    <source>
        <strain evidence="1">AG4-RS23</strain>
    </source>
</reference>
<dbReference type="AlphaFoldDB" id="A0A8H3BE17"/>
<proteinExistence type="predicted"/>
<name>A0A8H3BE17_9AGAM</name>
<protein>
    <recommendedName>
        <fullName evidence="3">F-box domain-containing protein</fullName>
    </recommendedName>
</protein>
<dbReference type="EMBL" id="CAJMWY010001001">
    <property type="protein sequence ID" value="CAE6454856.1"/>
    <property type="molecule type" value="Genomic_DNA"/>
</dbReference>
<organism evidence="1 2">
    <name type="scientific">Rhizoctonia solani</name>
    <dbReference type="NCBI Taxonomy" id="456999"/>
    <lineage>
        <taxon>Eukaryota</taxon>
        <taxon>Fungi</taxon>
        <taxon>Dikarya</taxon>
        <taxon>Basidiomycota</taxon>
        <taxon>Agaricomycotina</taxon>
        <taxon>Agaricomycetes</taxon>
        <taxon>Cantharellales</taxon>
        <taxon>Ceratobasidiaceae</taxon>
        <taxon>Rhizoctonia</taxon>
    </lineage>
</organism>
<evidence type="ECO:0000313" key="2">
    <source>
        <dbReference type="Proteomes" id="UP000663861"/>
    </source>
</evidence>
<evidence type="ECO:0008006" key="3">
    <source>
        <dbReference type="Google" id="ProtNLM"/>
    </source>
</evidence>